<evidence type="ECO:0000256" key="1">
    <source>
        <dbReference type="SAM" id="Phobius"/>
    </source>
</evidence>
<feature type="domain" description="GGDEF" evidence="3">
    <location>
        <begin position="172"/>
        <end position="305"/>
    </location>
</feature>
<sequence>METVNSEPHNKKFLLARISLFVFVFFAHYIFFMQLKTPIAQELLNNGRIQFISSFFSVSSLFLIFIFCFVVLNFKCKGFIFIQILNGIPFLFALAILIKYNVFVLPGILNPLATAGFLFFIYYRQKNLICQFNKSKVEMEQLLYTDELTGLASRRKISDTLKNMTDPQLPASSFSIMFIDLDNFKVINDTLGHKIGDIFLQEVVHNIACYVEPNMLLGRMGGDEFLLIVSESHTDEQLLLTAEKIKIGITRPFIYKNKNYSVTCSIGIARFPEHAQNDSEILRYADMALYEAKKRGKNRIVIFNNVLRNSIALETDIHYTLEDLDSGIMPVQALDENEKEFQKISTFSLLFQPQFNTDTKELRGFEVLSYFTSKDFGDIRPSVFIPIMERNGDIITFGKWVLRESINQYLKVIKDMYNSPLLSVNISPVQFEHPLFIENLASVIKETGMPSDKLEIEVTESIAINSFDSVIEKLTAIHNMGIHIALDDFGTGYSSFNYLRLLPLDLLKIDKSFIDPIPKDKSGVNIVKAIIDMSHRLDIKVIAEGVETDHQFDLLKELGCDSIQGFYLAKSLPSQAL</sequence>
<protein>
    <submittedName>
        <fullName evidence="4">Bifunctional diguanylate cyclase/phosphodiesterase</fullName>
    </submittedName>
</protein>
<feature type="transmembrane region" description="Helical" evidence="1">
    <location>
        <begin position="79"/>
        <end position="98"/>
    </location>
</feature>
<dbReference type="InterPro" id="IPR029787">
    <property type="entry name" value="Nucleotide_cyclase"/>
</dbReference>
<dbReference type="InterPro" id="IPR035919">
    <property type="entry name" value="EAL_sf"/>
</dbReference>
<reference evidence="4 5" key="1">
    <citation type="journal article" date="2021" name="Microbiol. Resour. Announc.">
        <title>Complete Genome Sequences of Three Human Oral Treponema parvum Isolates.</title>
        <authorList>
            <person name="Zeng H."/>
            <person name="Watt R.M."/>
        </authorList>
    </citation>
    <scope>NUCLEOTIDE SEQUENCE [LARGE SCALE GENOMIC DNA]</scope>
    <source>
        <strain evidence="4 5">ATCC 700770</strain>
    </source>
</reference>
<dbReference type="NCBIfam" id="TIGR00254">
    <property type="entry name" value="GGDEF"/>
    <property type="match status" value="1"/>
</dbReference>
<dbReference type="InterPro" id="IPR001633">
    <property type="entry name" value="EAL_dom"/>
</dbReference>
<gene>
    <name evidence="4" type="ORF">HRQ91_00805</name>
</gene>
<name>A0A975F1Z9_9SPIR</name>
<dbReference type="InterPro" id="IPR043128">
    <property type="entry name" value="Rev_trsase/Diguanyl_cyclase"/>
</dbReference>
<evidence type="ECO:0000313" key="4">
    <source>
        <dbReference type="EMBL" id="QTQ13106.1"/>
    </source>
</evidence>
<accession>A0A975F1Z9</accession>
<dbReference type="SMART" id="SM00052">
    <property type="entry name" value="EAL"/>
    <property type="match status" value="1"/>
</dbReference>
<feature type="transmembrane region" description="Helical" evidence="1">
    <location>
        <begin position="104"/>
        <end position="123"/>
    </location>
</feature>
<dbReference type="AlphaFoldDB" id="A0A975F1Z9"/>
<keyword evidence="1" id="KW-0812">Transmembrane</keyword>
<dbReference type="SUPFAM" id="SSF141868">
    <property type="entry name" value="EAL domain-like"/>
    <property type="match status" value="1"/>
</dbReference>
<dbReference type="RefSeq" id="WP_210119838.1">
    <property type="nucleotide sequence ID" value="NZ_CP054142.1"/>
</dbReference>
<dbReference type="Proteomes" id="UP000671908">
    <property type="component" value="Chromosome"/>
</dbReference>
<proteinExistence type="predicted"/>
<feature type="domain" description="EAL" evidence="2">
    <location>
        <begin position="330"/>
        <end position="577"/>
    </location>
</feature>
<dbReference type="CDD" id="cd01949">
    <property type="entry name" value="GGDEF"/>
    <property type="match status" value="1"/>
</dbReference>
<dbReference type="SMART" id="SM00267">
    <property type="entry name" value="GGDEF"/>
    <property type="match status" value="1"/>
</dbReference>
<dbReference type="SUPFAM" id="SSF55073">
    <property type="entry name" value="Nucleotide cyclase"/>
    <property type="match status" value="1"/>
</dbReference>
<evidence type="ECO:0000313" key="5">
    <source>
        <dbReference type="Proteomes" id="UP000671908"/>
    </source>
</evidence>
<keyword evidence="1" id="KW-0472">Membrane</keyword>
<dbReference type="Pfam" id="PF00990">
    <property type="entry name" value="GGDEF"/>
    <property type="match status" value="1"/>
</dbReference>
<dbReference type="EMBL" id="CP054142">
    <property type="protein sequence ID" value="QTQ13106.1"/>
    <property type="molecule type" value="Genomic_DNA"/>
</dbReference>
<dbReference type="PANTHER" id="PTHR33121:SF70">
    <property type="entry name" value="SIGNALING PROTEIN YKOW"/>
    <property type="match status" value="1"/>
</dbReference>
<feature type="transmembrane region" description="Helical" evidence="1">
    <location>
        <begin position="51"/>
        <end position="72"/>
    </location>
</feature>
<dbReference type="Gene3D" id="3.20.20.450">
    <property type="entry name" value="EAL domain"/>
    <property type="match status" value="1"/>
</dbReference>
<dbReference type="KEGG" id="tpav:HRQ91_00805"/>
<keyword evidence="1" id="KW-1133">Transmembrane helix</keyword>
<keyword evidence="5" id="KW-1185">Reference proteome</keyword>
<dbReference type="Gene3D" id="3.30.70.270">
    <property type="match status" value="1"/>
</dbReference>
<dbReference type="PANTHER" id="PTHR33121">
    <property type="entry name" value="CYCLIC DI-GMP PHOSPHODIESTERASE PDEF"/>
    <property type="match status" value="1"/>
</dbReference>
<organism evidence="4 5">
    <name type="scientific">Treponema parvum</name>
    <dbReference type="NCBI Taxonomy" id="138851"/>
    <lineage>
        <taxon>Bacteria</taxon>
        <taxon>Pseudomonadati</taxon>
        <taxon>Spirochaetota</taxon>
        <taxon>Spirochaetia</taxon>
        <taxon>Spirochaetales</taxon>
        <taxon>Treponemataceae</taxon>
        <taxon>Treponema</taxon>
    </lineage>
</organism>
<feature type="transmembrane region" description="Helical" evidence="1">
    <location>
        <begin position="12"/>
        <end position="31"/>
    </location>
</feature>
<evidence type="ECO:0000259" key="2">
    <source>
        <dbReference type="PROSITE" id="PS50883"/>
    </source>
</evidence>
<dbReference type="GO" id="GO:0071111">
    <property type="term" value="F:cyclic-guanylate-specific phosphodiesterase activity"/>
    <property type="evidence" value="ECO:0007669"/>
    <property type="project" value="InterPro"/>
</dbReference>
<dbReference type="PROSITE" id="PS50887">
    <property type="entry name" value="GGDEF"/>
    <property type="match status" value="1"/>
</dbReference>
<dbReference type="Pfam" id="PF00563">
    <property type="entry name" value="EAL"/>
    <property type="match status" value="1"/>
</dbReference>
<dbReference type="InterPro" id="IPR050706">
    <property type="entry name" value="Cyclic-di-GMP_PDE-like"/>
</dbReference>
<dbReference type="CDD" id="cd01948">
    <property type="entry name" value="EAL"/>
    <property type="match status" value="1"/>
</dbReference>
<dbReference type="InterPro" id="IPR000160">
    <property type="entry name" value="GGDEF_dom"/>
</dbReference>
<evidence type="ECO:0000259" key="3">
    <source>
        <dbReference type="PROSITE" id="PS50887"/>
    </source>
</evidence>
<dbReference type="PROSITE" id="PS50883">
    <property type="entry name" value="EAL"/>
    <property type="match status" value="1"/>
</dbReference>